<dbReference type="InterPro" id="IPR027417">
    <property type="entry name" value="P-loop_NTPase"/>
</dbReference>
<dbReference type="Gene3D" id="3.40.50.300">
    <property type="entry name" value="P-loop containing nucleotide triphosphate hydrolases"/>
    <property type="match status" value="1"/>
</dbReference>
<accession>A0A7U7G7R2</accession>
<dbReference type="RefSeq" id="WP_081756078.1">
    <property type="nucleotide sequence ID" value="NZ_CBTK010000026.1"/>
</dbReference>
<comment type="caution">
    <text evidence="1">The sequence shown here is derived from an EMBL/GenBank/DDBJ whole genome shotgun (WGS) entry which is preliminary data.</text>
</comment>
<proteinExistence type="predicted"/>
<dbReference type="PANTHER" id="PTHR42935">
    <property type="entry name" value="SLR0930 PROTEIN"/>
    <property type="match status" value="1"/>
</dbReference>
<organism evidence="1 2">
    <name type="scientific">Candidatus Contendobacter odensis Run_B_J11</name>
    <dbReference type="NCBI Taxonomy" id="1400861"/>
    <lineage>
        <taxon>Bacteria</taxon>
        <taxon>Pseudomonadati</taxon>
        <taxon>Pseudomonadota</taxon>
        <taxon>Gammaproteobacteria</taxon>
        <taxon>Candidatus Competibacteraceae</taxon>
        <taxon>Candidatus Contendibacter</taxon>
    </lineage>
</organism>
<protein>
    <recommendedName>
        <fullName evidence="3">AAA family ATPase</fullName>
    </recommendedName>
</protein>
<dbReference type="SUPFAM" id="SSF52540">
    <property type="entry name" value="P-loop containing nucleoside triphosphate hydrolases"/>
    <property type="match status" value="1"/>
</dbReference>
<evidence type="ECO:0000313" key="2">
    <source>
        <dbReference type="Proteomes" id="UP000019184"/>
    </source>
</evidence>
<dbReference type="AlphaFoldDB" id="A0A7U7G7R2"/>
<evidence type="ECO:0000313" key="1">
    <source>
        <dbReference type="EMBL" id="CDH43481.1"/>
    </source>
</evidence>
<dbReference type="CDD" id="cd00882">
    <property type="entry name" value="Ras_like_GTPase"/>
    <property type="match status" value="1"/>
</dbReference>
<reference evidence="1 2" key="1">
    <citation type="journal article" date="2014" name="ISME J.">
        <title>Candidatus Competibacter-lineage genomes retrieved from metagenomes reveal functional metabolic diversity.</title>
        <authorList>
            <person name="McIlroy S.J."/>
            <person name="Albertsen M."/>
            <person name="Andresen E.K."/>
            <person name="Saunders A.M."/>
            <person name="Kristiansen R."/>
            <person name="Stokholm-Bjerregaard M."/>
            <person name="Nielsen K.L."/>
            <person name="Nielsen P.H."/>
        </authorList>
    </citation>
    <scope>NUCLEOTIDE SEQUENCE [LARGE SCALE GENOMIC DNA]</scope>
    <source>
        <strain evidence="1 2">Run_B_J11</strain>
    </source>
</reference>
<sequence length="291" mass="33560">MPATLTFDPVLVERLVGALERLETLLPAAPAEPDWERYRAFRWKRWGQRGYLQPVKHPHRLRLADLQRIDHQKMALDLNLRQFLAGRPCNNALLWGARGTGKSSLIKALFNEYADGGLRLIEVDKRDLIDLPDIVDPLYDRPERFLLYCDDLSFEADDASYKALKAMLDGSISAAPDNVLLCATSNRRHLLPEYQRENQDARIVEGELHHGEAVEEKISLSERFGLWLSFHPFSQDDYLSIVTHWLDQLGWPNGMDAVTREEALRWALQRGARSGRVAWQFARDWVGRYTL</sequence>
<dbReference type="Proteomes" id="UP000019184">
    <property type="component" value="Unassembled WGS sequence"/>
</dbReference>
<evidence type="ECO:0008006" key="3">
    <source>
        <dbReference type="Google" id="ProtNLM"/>
    </source>
</evidence>
<name>A0A7U7G7R2_9GAMM</name>
<keyword evidence="2" id="KW-1185">Reference proteome</keyword>
<dbReference type="InterPro" id="IPR008533">
    <property type="entry name" value="DUF815"/>
</dbReference>
<gene>
    <name evidence="1" type="ORF">BN874_1210011</name>
</gene>
<dbReference type="OrthoDB" id="9812140at2"/>
<dbReference type="PANTHER" id="PTHR42935:SF1">
    <property type="entry name" value="SLR0930 PROTEIN"/>
    <property type="match status" value="1"/>
</dbReference>
<dbReference type="EMBL" id="CBTK010000026">
    <property type="protein sequence ID" value="CDH43481.1"/>
    <property type="molecule type" value="Genomic_DNA"/>
</dbReference>
<dbReference type="Pfam" id="PF05673">
    <property type="entry name" value="DUF815"/>
    <property type="match status" value="1"/>
</dbReference>